<dbReference type="Pfam" id="PF11964">
    <property type="entry name" value="SpoIIAA-like"/>
    <property type="match status" value="2"/>
</dbReference>
<name>A0A1X9YUR8_9BACT</name>
<protein>
    <submittedName>
        <fullName evidence="1">STAS/SEC14 domain-containing protein</fullName>
    </submittedName>
</protein>
<keyword evidence="2" id="KW-1185">Reference proteome</keyword>
<dbReference type="OrthoDB" id="1447828at2"/>
<accession>A0A1X9YUR8</accession>
<dbReference type="AlphaFoldDB" id="A0A1X9YUR8"/>
<dbReference type="SUPFAM" id="SSF52091">
    <property type="entry name" value="SpoIIaa-like"/>
    <property type="match status" value="2"/>
</dbReference>
<dbReference type="EMBL" id="CP021235">
    <property type="protein sequence ID" value="ARS36635.1"/>
    <property type="molecule type" value="Genomic_DNA"/>
</dbReference>
<dbReference type="STRING" id="709015.GCA_000472485_03048"/>
<reference evidence="2" key="1">
    <citation type="submission" date="2017-05" db="EMBL/GenBank/DDBJ databases">
        <authorList>
            <person name="Ray J."/>
            <person name="Price M."/>
            <person name="Deutschbauer A."/>
        </authorList>
    </citation>
    <scope>NUCLEOTIDE SEQUENCE [LARGE SCALE GENOMIC DNA]</scope>
    <source>
        <strain evidence="2">DSM 19842</strain>
    </source>
</reference>
<dbReference type="Proteomes" id="UP000266292">
    <property type="component" value="Chromosome"/>
</dbReference>
<gene>
    <name evidence="1" type="ORF">CA264_15090</name>
</gene>
<dbReference type="KEGG" id="pact:CA264_15090"/>
<dbReference type="InterPro" id="IPR038396">
    <property type="entry name" value="SpoIIAA-like_sf"/>
</dbReference>
<dbReference type="Gene3D" id="3.40.50.10600">
    <property type="entry name" value="SpoIIaa-like domains"/>
    <property type="match status" value="2"/>
</dbReference>
<organism evidence="1 2">
    <name type="scientific">Pontibacter actiniarum</name>
    <dbReference type="NCBI Taxonomy" id="323450"/>
    <lineage>
        <taxon>Bacteria</taxon>
        <taxon>Pseudomonadati</taxon>
        <taxon>Bacteroidota</taxon>
        <taxon>Cytophagia</taxon>
        <taxon>Cytophagales</taxon>
        <taxon>Hymenobacteraceae</taxon>
        <taxon>Pontibacter</taxon>
    </lineage>
</organism>
<evidence type="ECO:0000313" key="2">
    <source>
        <dbReference type="Proteomes" id="UP000266292"/>
    </source>
</evidence>
<dbReference type="RefSeq" id="WP_025608230.1">
    <property type="nucleotide sequence ID" value="NZ_CP021235.1"/>
</dbReference>
<proteinExistence type="predicted"/>
<dbReference type="InterPro" id="IPR021866">
    <property type="entry name" value="SpoIIAA-like"/>
</dbReference>
<evidence type="ECO:0000313" key="1">
    <source>
        <dbReference type="EMBL" id="ARS36635.1"/>
    </source>
</evidence>
<sequence>MISTVHFEEENIAGFHLQHYIDDSGMRALVHEMEEKASRADSVSLYFVFENFGDWDSVQSFFDTLKLRFNNWGKIARYAIVTDKAWVKKQSRLANFLTPHFEVRAFGMADKEQALAWLKQPAANAGNPGIAVLEAMPDHVVGLATIGQLTSSDYHTIDHLLEEHVQQNRDLRLYLEVLHPNGTTPAGMWEELRHGVKYHGKFSKVAIAGHEDWLQKAQGGEGAASDTNMKLFKLDERDTAIDWLR</sequence>
<dbReference type="InterPro" id="IPR036513">
    <property type="entry name" value="STAS_dom_sf"/>
</dbReference>